<keyword evidence="4" id="KW-1185">Reference proteome</keyword>
<comment type="caution">
    <text evidence="3">The sequence shown here is derived from an EMBL/GenBank/DDBJ whole genome shotgun (WGS) entry which is preliminary data.</text>
</comment>
<feature type="region of interest" description="Disordered" evidence="1">
    <location>
        <begin position="1"/>
        <end position="26"/>
    </location>
</feature>
<feature type="transmembrane region" description="Helical" evidence="2">
    <location>
        <begin position="111"/>
        <end position="132"/>
    </location>
</feature>
<feature type="compositionally biased region" description="Low complexity" evidence="1">
    <location>
        <begin position="8"/>
        <end position="25"/>
    </location>
</feature>
<proteinExistence type="predicted"/>
<keyword evidence="2" id="KW-0472">Membrane</keyword>
<keyword evidence="2" id="KW-1133">Transmembrane helix</keyword>
<name>A0ABT0JAT8_9PSED</name>
<dbReference type="Proteomes" id="UP001155163">
    <property type="component" value="Unassembled WGS sequence"/>
</dbReference>
<reference evidence="3 4" key="1">
    <citation type="journal article" date="2022" name="Int. J. Syst. Evol. Microbiol.">
        <title>Pseudomonas aegrilactucae sp. nov. and Pseudomonas morbosilactucae sp. nov., pathogens causing bacterial rot of lettuce in Japan.</title>
        <authorList>
            <person name="Sawada H."/>
            <person name="Fujikawa T."/>
            <person name="Satou M."/>
        </authorList>
    </citation>
    <scope>NUCLEOTIDE SEQUENCE [LARGE SCALE GENOMIC DNA]</scope>
    <source>
        <strain evidence="3 4">MAFF 302046</strain>
    </source>
</reference>
<sequence>MAQTSTLPAPIESEAPAAPANTTNSTLSVPSPIGLDLGPKKVDSRDALIGVAVLVVLAIIFFVIKNAYANWRVRERVAPSRANASGWFLFLGLLMVATMAVLAVINSGQFLAPLYLAPLGGVAAISLVAWLMTFSAKR</sequence>
<protein>
    <submittedName>
        <fullName evidence="3">Uncharacterized protein</fullName>
    </submittedName>
</protein>
<dbReference type="EMBL" id="JALQCX010000005">
    <property type="protein sequence ID" value="MCK9812961.1"/>
    <property type="molecule type" value="Genomic_DNA"/>
</dbReference>
<reference evidence="3 4" key="2">
    <citation type="journal article" date="2023" name="Plant Pathol.">
        <title>Dismantling and reorganizing Pseudomonas marginalis sensu#lato.</title>
        <authorList>
            <person name="Sawada H."/>
            <person name="Fujikawa T."/>
            <person name="Satou M."/>
        </authorList>
    </citation>
    <scope>NUCLEOTIDE SEQUENCE [LARGE SCALE GENOMIC DNA]</scope>
    <source>
        <strain evidence="3 4">MAFF 302046</strain>
    </source>
</reference>
<organism evidence="3 4">
    <name type="scientific">Pseudomonas morbosilactucae</name>
    <dbReference type="NCBI Taxonomy" id="2938197"/>
    <lineage>
        <taxon>Bacteria</taxon>
        <taxon>Pseudomonadati</taxon>
        <taxon>Pseudomonadota</taxon>
        <taxon>Gammaproteobacteria</taxon>
        <taxon>Pseudomonadales</taxon>
        <taxon>Pseudomonadaceae</taxon>
        <taxon>Pseudomonas</taxon>
    </lineage>
</organism>
<feature type="transmembrane region" description="Helical" evidence="2">
    <location>
        <begin position="85"/>
        <end position="105"/>
    </location>
</feature>
<evidence type="ECO:0000256" key="2">
    <source>
        <dbReference type="SAM" id="Phobius"/>
    </source>
</evidence>
<gene>
    <name evidence="3" type="ORF">M1B35_02030</name>
</gene>
<dbReference type="RefSeq" id="WP_268261090.1">
    <property type="nucleotide sequence ID" value="NZ_JALQCX010000005.1"/>
</dbReference>
<evidence type="ECO:0000313" key="3">
    <source>
        <dbReference type="EMBL" id="MCK9812961.1"/>
    </source>
</evidence>
<accession>A0ABT0JAT8</accession>
<feature type="transmembrane region" description="Helical" evidence="2">
    <location>
        <begin position="47"/>
        <end position="64"/>
    </location>
</feature>
<keyword evidence="2" id="KW-0812">Transmembrane</keyword>
<evidence type="ECO:0000256" key="1">
    <source>
        <dbReference type="SAM" id="MobiDB-lite"/>
    </source>
</evidence>
<evidence type="ECO:0000313" key="4">
    <source>
        <dbReference type="Proteomes" id="UP001155163"/>
    </source>
</evidence>